<proteinExistence type="predicted"/>
<dbReference type="AlphaFoldDB" id="A0A9P0H222"/>
<name>A0A9P0H222_NEZVI</name>
<organism evidence="1 2">
    <name type="scientific">Nezara viridula</name>
    <name type="common">Southern green stink bug</name>
    <name type="synonym">Cimex viridulus</name>
    <dbReference type="NCBI Taxonomy" id="85310"/>
    <lineage>
        <taxon>Eukaryota</taxon>
        <taxon>Metazoa</taxon>
        <taxon>Ecdysozoa</taxon>
        <taxon>Arthropoda</taxon>
        <taxon>Hexapoda</taxon>
        <taxon>Insecta</taxon>
        <taxon>Pterygota</taxon>
        <taxon>Neoptera</taxon>
        <taxon>Paraneoptera</taxon>
        <taxon>Hemiptera</taxon>
        <taxon>Heteroptera</taxon>
        <taxon>Panheteroptera</taxon>
        <taxon>Pentatomomorpha</taxon>
        <taxon>Pentatomoidea</taxon>
        <taxon>Pentatomidae</taxon>
        <taxon>Pentatominae</taxon>
        <taxon>Nezara</taxon>
    </lineage>
</organism>
<dbReference type="Proteomes" id="UP001152798">
    <property type="component" value="Chromosome 1"/>
</dbReference>
<evidence type="ECO:0000313" key="1">
    <source>
        <dbReference type="EMBL" id="CAH1390450.1"/>
    </source>
</evidence>
<gene>
    <name evidence="1" type="ORF">NEZAVI_LOCUS1653</name>
</gene>
<protein>
    <submittedName>
        <fullName evidence="1">Uncharacterized protein</fullName>
    </submittedName>
</protein>
<sequence length="86" mass="9609">MLLVLNSGAANIKLSMEHMISNKTMERNPGGRRKRSFRWLDDNENENLGIAGSRGTAADSEEPVLKKTSMSKEIFQIDLPNGKFTN</sequence>
<accession>A0A9P0H222</accession>
<reference evidence="1" key="1">
    <citation type="submission" date="2022-01" db="EMBL/GenBank/DDBJ databases">
        <authorList>
            <person name="King R."/>
        </authorList>
    </citation>
    <scope>NUCLEOTIDE SEQUENCE</scope>
</reference>
<evidence type="ECO:0000313" key="2">
    <source>
        <dbReference type="Proteomes" id="UP001152798"/>
    </source>
</evidence>
<keyword evidence="2" id="KW-1185">Reference proteome</keyword>
<dbReference type="EMBL" id="OV725077">
    <property type="protein sequence ID" value="CAH1390450.1"/>
    <property type="molecule type" value="Genomic_DNA"/>
</dbReference>